<keyword evidence="4" id="KW-1185">Reference proteome</keyword>
<dbReference type="CDD" id="cd06257">
    <property type="entry name" value="DnaJ"/>
    <property type="match status" value="1"/>
</dbReference>
<dbReference type="Pfam" id="PF00226">
    <property type="entry name" value="DnaJ"/>
    <property type="match status" value="1"/>
</dbReference>
<protein>
    <submittedName>
        <fullName evidence="3">27395_t:CDS:1</fullName>
    </submittedName>
</protein>
<evidence type="ECO:0000313" key="3">
    <source>
        <dbReference type="EMBL" id="CAG8604001.1"/>
    </source>
</evidence>
<evidence type="ECO:0000256" key="1">
    <source>
        <dbReference type="SAM" id="MobiDB-lite"/>
    </source>
</evidence>
<feature type="compositionally biased region" description="Basic and acidic residues" evidence="1">
    <location>
        <begin position="162"/>
        <end position="185"/>
    </location>
</feature>
<feature type="region of interest" description="Disordered" evidence="1">
    <location>
        <begin position="161"/>
        <end position="237"/>
    </location>
</feature>
<evidence type="ECO:0000313" key="4">
    <source>
        <dbReference type="Proteomes" id="UP000789405"/>
    </source>
</evidence>
<organism evidence="3 4">
    <name type="scientific">Dentiscutata erythropus</name>
    <dbReference type="NCBI Taxonomy" id="1348616"/>
    <lineage>
        <taxon>Eukaryota</taxon>
        <taxon>Fungi</taxon>
        <taxon>Fungi incertae sedis</taxon>
        <taxon>Mucoromycota</taxon>
        <taxon>Glomeromycotina</taxon>
        <taxon>Glomeromycetes</taxon>
        <taxon>Diversisporales</taxon>
        <taxon>Gigasporaceae</taxon>
        <taxon>Dentiscutata</taxon>
    </lineage>
</organism>
<accession>A0A9N9CL82</accession>
<dbReference type="SUPFAM" id="SSF46565">
    <property type="entry name" value="Chaperone J-domain"/>
    <property type="match status" value="1"/>
</dbReference>
<proteinExistence type="predicted"/>
<reference evidence="3" key="1">
    <citation type="submission" date="2021-06" db="EMBL/GenBank/DDBJ databases">
        <authorList>
            <person name="Kallberg Y."/>
            <person name="Tangrot J."/>
            <person name="Rosling A."/>
        </authorList>
    </citation>
    <scope>NUCLEOTIDE SEQUENCE</scope>
    <source>
        <strain evidence="3">MA453B</strain>
    </source>
</reference>
<sequence>MSEEDLDIDKYLATEATQLQKDQEVERILSAFKLNPFDVLDLAPDCTEKDIKNAYRKKSLLIHPDKTKHPKAQEAFSLLKKAETELTNEKSRQLLLTIFEEAKITLIAEQKLKSTDPFINTPEFKLQIKQKTKDILIEQELRRRKLLKRELEAQGLAAQKAEQVEREKRRKAEEEKLWEETREQRVNNWRDFQTKKGTSSQGGTKKKRKFVSEFKPPKVLAEDPSKPYIKRPTNTSN</sequence>
<dbReference type="InterPro" id="IPR001623">
    <property type="entry name" value="DnaJ_domain"/>
</dbReference>
<evidence type="ECO:0000259" key="2">
    <source>
        <dbReference type="PROSITE" id="PS50076"/>
    </source>
</evidence>
<gene>
    <name evidence="3" type="ORF">DERYTH_LOCUS7791</name>
</gene>
<comment type="caution">
    <text evidence="3">The sequence shown here is derived from an EMBL/GenBank/DDBJ whole genome shotgun (WGS) entry which is preliminary data.</text>
</comment>
<dbReference type="PANTHER" id="PTHR46620">
    <property type="entry name" value="J DOMAIN-CONTAINING PROTEIN SPF31"/>
    <property type="match status" value="1"/>
</dbReference>
<feature type="domain" description="J" evidence="2">
    <location>
        <begin position="35"/>
        <end position="99"/>
    </location>
</feature>
<dbReference type="AlphaFoldDB" id="A0A9N9CL82"/>
<name>A0A9N9CL82_9GLOM</name>
<dbReference type="OrthoDB" id="342454at2759"/>
<feature type="compositionally biased region" description="Basic and acidic residues" evidence="1">
    <location>
        <begin position="210"/>
        <end position="225"/>
    </location>
</feature>
<dbReference type="Gene3D" id="1.10.287.110">
    <property type="entry name" value="DnaJ domain"/>
    <property type="match status" value="1"/>
</dbReference>
<dbReference type="InterPro" id="IPR036869">
    <property type="entry name" value="J_dom_sf"/>
</dbReference>
<dbReference type="PRINTS" id="PR00625">
    <property type="entry name" value="JDOMAIN"/>
</dbReference>
<dbReference type="PANTHER" id="PTHR46620:SF1">
    <property type="entry name" value="J DOMAIN-CONTAINING PROTEIN SPF31"/>
    <property type="match status" value="1"/>
</dbReference>
<dbReference type="EMBL" id="CAJVPY010003865">
    <property type="protein sequence ID" value="CAG8604001.1"/>
    <property type="molecule type" value="Genomic_DNA"/>
</dbReference>
<dbReference type="SMART" id="SM00271">
    <property type="entry name" value="DnaJ"/>
    <property type="match status" value="1"/>
</dbReference>
<dbReference type="PROSITE" id="PS50076">
    <property type="entry name" value="DNAJ_2"/>
    <property type="match status" value="1"/>
</dbReference>
<dbReference type="Proteomes" id="UP000789405">
    <property type="component" value="Unassembled WGS sequence"/>
</dbReference>